<keyword evidence="3" id="KW-1185">Reference proteome</keyword>
<dbReference type="Proteomes" id="UP000024635">
    <property type="component" value="Unassembled WGS sequence"/>
</dbReference>
<feature type="region of interest" description="Disordered" evidence="1">
    <location>
        <begin position="1"/>
        <end position="20"/>
    </location>
</feature>
<evidence type="ECO:0000313" key="3">
    <source>
        <dbReference type="Proteomes" id="UP000024635"/>
    </source>
</evidence>
<reference evidence="3" key="1">
    <citation type="journal article" date="2015" name="Nat. Genet.">
        <title>The genome and transcriptome of the zoonotic hookworm Ancylostoma ceylanicum identify infection-specific gene families.</title>
        <authorList>
            <person name="Schwarz E.M."/>
            <person name="Hu Y."/>
            <person name="Antoshechkin I."/>
            <person name="Miller M.M."/>
            <person name="Sternberg P.W."/>
            <person name="Aroian R.V."/>
        </authorList>
    </citation>
    <scope>NUCLEOTIDE SEQUENCE</scope>
    <source>
        <strain evidence="3">HY135</strain>
    </source>
</reference>
<proteinExistence type="predicted"/>
<name>A0A016SHI4_9BILA</name>
<evidence type="ECO:0000313" key="2">
    <source>
        <dbReference type="EMBL" id="EYB89779.1"/>
    </source>
</evidence>
<organism evidence="2 3">
    <name type="scientific">Ancylostoma ceylanicum</name>
    <dbReference type="NCBI Taxonomy" id="53326"/>
    <lineage>
        <taxon>Eukaryota</taxon>
        <taxon>Metazoa</taxon>
        <taxon>Ecdysozoa</taxon>
        <taxon>Nematoda</taxon>
        <taxon>Chromadorea</taxon>
        <taxon>Rhabditida</taxon>
        <taxon>Rhabditina</taxon>
        <taxon>Rhabditomorpha</taxon>
        <taxon>Strongyloidea</taxon>
        <taxon>Ancylostomatidae</taxon>
        <taxon>Ancylostomatinae</taxon>
        <taxon>Ancylostoma</taxon>
    </lineage>
</organism>
<dbReference type="OrthoDB" id="10525297at2759"/>
<accession>A0A016SHI4</accession>
<comment type="caution">
    <text evidence="2">The sequence shown here is derived from an EMBL/GenBank/DDBJ whole genome shotgun (WGS) entry which is preliminary data.</text>
</comment>
<dbReference type="AlphaFoldDB" id="A0A016SHI4"/>
<dbReference type="EMBL" id="JARK01001563">
    <property type="protein sequence ID" value="EYB89779.1"/>
    <property type="molecule type" value="Genomic_DNA"/>
</dbReference>
<protein>
    <submittedName>
        <fullName evidence="2">Uncharacterized protein</fullName>
    </submittedName>
</protein>
<evidence type="ECO:0000256" key="1">
    <source>
        <dbReference type="SAM" id="MobiDB-lite"/>
    </source>
</evidence>
<gene>
    <name evidence="2" type="primary">Acey_s0227.g2794</name>
    <name evidence="2" type="ORF">Y032_0227g2794</name>
</gene>
<feature type="compositionally biased region" description="Basic and acidic residues" evidence="1">
    <location>
        <begin position="10"/>
        <end position="20"/>
    </location>
</feature>
<sequence length="88" mass="10058">MTSPAITQEDIEKTQDGREDEAERIVRANKYVRIAAEESFKKLEKFLADATKELDETIRAEDDVGVTVEAIVNKMEECERKRESIAIL</sequence>